<feature type="transmembrane region" description="Helical" evidence="1">
    <location>
        <begin position="56"/>
        <end position="75"/>
    </location>
</feature>
<evidence type="ECO:0008006" key="4">
    <source>
        <dbReference type="Google" id="ProtNLM"/>
    </source>
</evidence>
<dbReference type="PANTHER" id="PTHR34989">
    <property type="entry name" value="PROTEIN HDED"/>
    <property type="match status" value="1"/>
</dbReference>
<feature type="transmembrane region" description="Helical" evidence="1">
    <location>
        <begin position="31"/>
        <end position="50"/>
    </location>
</feature>
<dbReference type="PANTHER" id="PTHR34989:SF1">
    <property type="entry name" value="PROTEIN HDED"/>
    <property type="match status" value="1"/>
</dbReference>
<sequence length="212" mass="21817">MSSPDPLDSVVRDLSLDASEMTRSAINGIRAVLGVSGAVAVILGVVLLFWPAKTIAVLAVFLGIYFLIAGIMRLAMGIFARGIGGGIRTLNIILGILLVFLAIVTLKNVSTAATVLVIFALAFIGVGWIIEGVMALVEAGRSRSAGWAIAYGILSIIAGLVVLFLPASSAVFLILFAAIALIVLGIIGIVRAFTFGREVLKTTTAPAAPAAA</sequence>
<dbReference type="EMBL" id="CP043641">
    <property type="protein sequence ID" value="QNE34327.1"/>
    <property type="molecule type" value="Genomic_DNA"/>
</dbReference>
<dbReference type="InterPro" id="IPR005325">
    <property type="entry name" value="DUF308_memb"/>
</dbReference>
<feature type="transmembrane region" description="Helical" evidence="1">
    <location>
        <begin position="171"/>
        <end position="193"/>
    </location>
</feature>
<keyword evidence="1" id="KW-0812">Transmembrane</keyword>
<evidence type="ECO:0000256" key="1">
    <source>
        <dbReference type="SAM" id="Phobius"/>
    </source>
</evidence>
<dbReference type="RefSeq" id="WP_185277494.1">
    <property type="nucleotide sequence ID" value="NZ_CP043641.1"/>
</dbReference>
<accession>A0A7G6Y762</accession>
<dbReference type="AlphaFoldDB" id="A0A7G6Y762"/>
<evidence type="ECO:0000313" key="2">
    <source>
        <dbReference type="EMBL" id="QNE34327.1"/>
    </source>
</evidence>
<dbReference type="InterPro" id="IPR052712">
    <property type="entry name" value="Acid_resist_chaperone_HdeD"/>
</dbReference>
<keyword evidence="1" id="KW-1133">Transmembrane helix</keyword>
<protein>
    <recommendedName>
        <fullName evidence="4">HdeD family acid-resistance protein</fullName>
    </recommendedName>
</protein>
<dbReference type="KEGG" id="lse:F1C12_03685"/>
<dbReference type="Pfam" id="PF03729">
    <property type="entry name" value="DUF308"/>
    <property type="match status" value="2"/>
</dbReference>
<dbReference type="GO" id="GO:0005886">
    <property type="term" value="C:plasma membrane"/>
    <property type="evidence" value="ECO:0007669"/>
    <property type="project" value="TreeGrafter"/>
</dbReference>
<name>A0A7G6Y762_9MICO</name>
<proteinExistence type="predicted"/>
<keyword evidence="1" id="KW-0472">Membrane</keyword>
<feature type="transmembrane region" description="Helical" evidence="1">
    <location>
        <begin position="87"/>
        <end position="106"/>
    </location>
</feature>
<gene>
    <name evidence="2" type="ORF">F1C12_03685</name>
</gene>
<feature type="transmembrane region" description="Helical" evidence="1">
    <location>
        <begin position="144"/>
        <end position="165"/>
    </location>
</feature>
<evidence type="ECO:0000313" key="3">
    <source>
        <dbReference type="Proteomes" id="UP000515511"/>
    </source>
</evidence>
<dbReference type="Proteomes" id="UP000515511">
    <property type="component" value="Chromosome"/>
</dbReference>
<reference evidence="3" key="1">
    <citation type="submission" date="2019-09" db="EMBL/GenBank/DDBJ databases">
        <title>Antimicrobial potential of Antarctic Bacteria.</title>
        <authorList>
            <person name="Benaud N."/>
            <person name="Edwards R.J."/>
            <person name="Ferrari B.C."/>
        </authorList>
    </citation>
    <scope>NUCLEOTIDE SEQUENCE [LARGE SCALE GENOMIC DNA]</scope>
    <source>
        <strain evidence="3">INR9</strain>
    </source>
</reference>
<feature type="transmembrane region" description="Helical" evidence="1">
    <location>
        <begin position="112"/>
        <end position="137"/>
    </location>
</feature>
<organism evidence="2 3">
    <name type="scientific">Leifsonia shinshuensis</name>
    <dbReference type="NCBI Taxonomy" id="150026"/>
    <lineage>
        <taxon>Bacteria</taxon>
        <taxon>Bacillati</taxon>
        <taxon>Actinomycetota</taxon>
        <taxon>Actinomycetes</taxon>
        <taxon>Micrococcales</taxon>
        <taxon>Microbacteriaceae</taxon>
        <taxon>Leifsonia</taxon>
    </lineage>
</organism>